<comment type="caution">
    <text evidence="16">The sequence shown here is derived from an EMBL/GenBank/DDBJ whole genome shotgun (WGS) entry which is preliminary data.</text>
</comment>
<feature type="signal peptide" evidence="14">
    <location>
        <begin position="1"/>
        <end position="21"/>
    </location>
</feature>
<keyword evidence="3" id="KW-1003">Cell membrane</keyword>
<keyword evidence="11" id="KW-0407">Ion channel</keyword>
<sequence>MATVMTTYVVIALLALTPVQSCDKDVFNPVIKTLRHSFDLREITVIYSNDPYMTLFYVSLCVWTPIIPLRRSDGETESGFVVVDGVSCQAVIVHQLARVAGLRMSFLNLDRGCDLVNFFLRGSSMITALLALPDNQARSVLGKVLETGWWNWIQLFVLSPDPEDFLQGMYLPMSSRVLFLHNNTMTLVVKEAYHLHQSGPLLVNELGLSPEELRSKFWIRRSNMHGLTLRAGLNTFMCCLCRTQYIVSPNQGAGMVTEDGCWTGVIGMLQRNETEVGLGELTITKERSLVADFTHIYWENNFYAYIRWPTTSYVFDVWDFVAVILATIVGATLAQFVSLWFLPERGVAKSAVVFEVFYAFCQQEVQQPRGKERCRAASHHVHDESRFRLCQFSVWSTGVADTQSPRNRSRSTVLIVTQLAGFFMFSMYSATLMSRLAVQIHTHSYEEFVSLVNSTSYIVGYRRGDSSIEMTKPHLQKLNLWNYQMEDDFSNAMERVCNENYILVVEGLGPNKQAFSCLADLVPVLLGTSPLSFPLSKNSPYLGVINHQLVKMLESGHISRLRNKYIREESSAPQESKSITMMHIVPCVVSLIVGIAMSAVFLLAEWRLSGEDVWAHPSAGVLPERLETPPRPRISGQTTPRLFHRT</sequence>
<keyword evidence="8" id="KW-0675">Receptor</keyword>
<evidence type="ECO:0000256" key="5">
    <source>
        <dbReference type="ARBA" id="ARBA00022989"/>
    </source>
</evidence>
<evidence type="ECO:0000256" key="4">
    <source>
        <dbReference type="ARBA" id="ARBA00022692"/>
    </source>
</evidence>
<keyword evidence="6" id="KW-0406">Ion transport</keyword>
<keyword evidence="5 13" id="KW-1133">Transmembrane helix</keyword>
<evidence type="ECO:0000256" key="10">
    <source>
        <dbReference type="ARBA" id="ARBA00023286"/>
    </source>
</evidence>
<protein>
    <recommendedName>
        <fullName evidence="15">Ionotropic glutamate receptor L-glutamate and glycine-binding domain-containing protein</fullName>
    </recommendedName>
</protein>
<dbReference type="SUPFAM" id="SSF53850">
    <property type="entry name" value="Periplasmic binding protein-like II"/>
    <property type="match status" value="1"/>
</dbReference>
<feature type="region of interest" description="Disordered" evidence="12">
    <location>
        <begin position="625"/>
        <end position="646"/>
    </location>
</feature>
<keyword evidence="2" id="KW-0813">Transport</keyword>
<keyword evidence="7 13" id="KW-0472">Membrane</keyword>
<dbReference type="Proteomes" id="UP001159363">
    <property type="component" value="Chromosome 16"/>
</dbReference>
<evidence type="ECO:0000313" key="16">
    <source>
        <dbReference type="EMBL" id="KAJ8865963.1"/>
    </source>
</evidence>
<dbReference type="Pfam" id="PF10613">
    <property type="entry name" value="Lig_chan-Glu_bd"/>
    <property type="match status" value="1"/>
</dbReference>
<evidence type="ECO:0000256" key="14">
    <source>
        <dbReference type="SAM" id="SignalP"/>
    </source>
</evidence>
<evidence type="ECO:0000256" key="11">
    <source>
        <dbReference type="ARBA" id="ARBA00023303"/>
    </source>
</evidence>
<name>A0ABQ9G3P9_9NEOP</name>
<feature type="chain" id="PRO_5046771864" description="Ionotropic glutamate receptor L-glutamate and glycine-binding domain-containing protein" evidence="14">
    <location>
        <begin position="22"/>
        <end position="646"/>
    </location>
</feature>
<evidence type="ECO:0000259" key="15">
    <source>
        <dbReference type="Pfam" id="PF10613"/>
    </source>
</evidence>
<evidence type="ECO:0000256" key="13">
    <source>
        <dbReference type="SAM" id="Phobius"/>
    </source>
</evidence>
<dbReference type="PANTHER" id="PTHR42643">
    <property type="entry name" value="IONOTROPIC RECEPTOR 20A-RELATED"/>
    <property type="match status" value="1"/>
</dbReference>
<gene>
    <name evidence="16" type="ORF">PR048_033487</name>
</gene>
<evidence type="ECO:0000313" key="17">
    <source>
        <dbReference type="Proteomes" id="UP001159363"/>
    </source>
</evidence>
<reference evidence="16 17" key="1">
    <citation type="submission" date="2023-02" db="EMBL/GenBank/DDBJ databases">
        <title>LHISI_Scaffold_Assembly.</title>
        <authorList>
            <person name="Stuart O.P."/>
            <person name="Cleave R."/>
            <person name="Magrath M.J.L."/>
            <person name="Mikheyev A.S."/>
        </authorList>
    </citation>
    <scope>NUCLEOTIDE SEQUENCE [LARGE SCALE GENOMIC DNA]</scope>
    <source>
        <strain evidence="16">Daus_M_001</strain>
        <tissue evidence="16">Leg muscle</tissue>
    </source>
</reference>
<keyword evidence="9" id="KW-0325">Glycoprotein</keyword>
<dbReference type="EMBL" id="JARBHB010000017">
    <property type="protein sequence ID" value="KAJ8865963.1"/>
    <property type="molecule type" value="Genomic_DNA"/>
</dbReference>
<dbReference type="InterPro" id="IPR019594">
    <property type="entry name" value="Glu/Gly-bd"/>
</dbReference>
<evidence type="ECO:0000256" key="3">
    <source>
        <dbReference type="ARBA" id="ARBA00022475"/>
    </source>
</evidence>
<proteinExistence type="predicted"/>
<dbReference type="InterPro" id="IPR052192">
    <property type="entry name" value="Insect_Ionotropic_Sensory_Rcpt"/>
</dbReference>
<dbReference type="PANTHER" id="PTHR42643:SF33">
    <property type="entry name" value="GLUTAMATE RECEPTOR 2-LIKE PROTEIN"/>
    <property type="match status" value="1"/>
</dbReference>
<keyword evidence="14" id="KW-0732">Signal</keyword>
<feature type="transmembrane region" description="Helical" evidence="13">
    <location>
        <begin position="581"/>
        <end position="604"/>
    </location>
</feature>
<feature type="domain" description="Ionotropic glutamate receptor L-glutamate and glycine-binding" evidence="15">
    <location>
        <begin position="247"/>
        <end position="301"/>
    </location>
</feature>
<keyword evidence="10" id="KW-1071">Ligand-gated ion channel</keyword>
<accession>A0ABQ9G3P9</accession>
<dbReference type="Gene3D" id="3.40.190.10">
    <property type="entry name" value="Periplasmic binding protein-like II"/>
    <property type="match status" value="1"/>
</dbReference>
<comment type="subcellular location">
    <subcellularLocation>
        <location evidence="1">Cell membrane</location>
        <topology evidence="1">Multi-pass membrane protein</topology>
    </subcellularLocation>
</comment>
<feature type="transmembrane region" description="Helical" evidence="13">
    <location>
        <begin position="320"/>
        <end position="342"/>
    </location>
</feature>
<feature type="transmembrane region" description="Helical" evidence="13">
    <location>
        <begin position="413"/>
        <end position="433"/>
    </location>
</feature>
<keyword evidence="17" id="KW-1185">Reference proteome</keyword>
<evidence type="ECO:0000256" key="1">
    <source>
        <dbReference type="ARBA" id="ARBA00004651"/>
    </source>
</evidence>
<evidence type="ECO:0000256" key="2">
    <source>
        <dbReference type="ARBA" id="ARBA00022448"/>
    </source>
</evidence>
<evidence type="ECO:0000256" key="7">
    <source>
        <dbReference type="ARBA" id="ARBA00023136"/>
    </source>
</evidence>
<evidence type="ECO:0000256" key="12">
    <source>
        <dbReference type="SAM" id="MobiDB-lite"/>
    </source>
</evidence>
<evidence type="ECO:0000256" key="9">
    <source>
        <dbReference type="ARBA" id="ARBA00023180"/>
    </source>
</evidence>
<evidence type="ECO:0000256" key="6">
    <source>
        <dbReference type="ARBA" id="ARBA00023065"/>
    </source>
</evidence>
<keyword evidence="4 13" id="KW-0812">Transmembrane</keyword>
<evidence type="ECO:0000256" key="8">
    <source>
        <dbReference type="ARBA" id="ARBA00023170"/>
    </source>
</evidence>
<organism evidence="16 17">
    <name type="scientific">Dryococelus australis</name>
    <dbReference type="NCBI Taxonomy" id="614101"/>
    <lineage>
        <taxon>Eukaryota</taxon>
        <taxon>Metazoa</taxon>
        <taxon>Ecdysozoa</taxon>
        <taxon>Arthropoda</taxon>
        <taxon>Hexapoda</taxon>
        <taxon>Insecta</taxon>
        <taxon>Pterygota</taxon>
        <taxon>Neoptera</taxon>
        <taxon>Polyneoptera</taxon>
        <taxon>Phasmatodea</taxon>
        <taxon>Verophasmatodea</taxon>
        <taxon>Anareolatae</taxon>
        <taxon>Phasmatidae</taxon>
        <taxon>Eurycanthinae</taxon>
        <taxon>Dryococelus</taxon>
    </lineage>
</organism>